<evidence type="ECO:0000313" key="5">
    <source>
        <dbReference type="Proteomes" id="UP000274082"/>
    </source>
</evidence>
<keyword evidence="2" id="KW-1133">Transmembrane helix</keyword>
<keyword evidence="2" id="KW-0812">Transmembrane</keyword>
<feature type="compositionally biased region" description="Low complexity" evidence="1">
    <location>
        <begin position="1258"/>
        <end position="1274"/>
    </location>
</feature>
<reference evidence="4 5" key="1">
    <citation type="journal article" date="2018" name="Sci. Rep.">
        <title>A complete Leishmania donovani reference genome identifies novel genetic variations associated with virulence.</title>
        <authorList>
            <person name="Lypaczewski P."/>
            <person name="Hoshizaki J."/>
            <person name="Zhang W.-W."/>
            <person name="McCall L.-I."/>
            <person name="Torcivia-Rodriguez J."/>
            <person name="Simonyan V."/>
            <person name="Kaur A."/>
            <person name="Dewar K."/>
            <person name="Matlashewski G."/>
        </authorList>
    </citation>
    <scope>NUCLEOTIDE SEQUENCE [LARGE SCALE GENOMIC DNA]</scope>
    <source>
        <strain evidence="4 5">LdCL</strain>
    </source>
</reference>
<evidence type="ECO:0000256" key="1">
    <source>
        <dbReference type="SAM" id="MobiDB-lite"/>
    </source>
</evidence>
<keyword evidence="5" id="KW-1185">Reference proteome</keyword>
<feature type="compositionally biased region" description="Low complexity" evidence="1">
    <location>
        <begin position="1226"/>
        <end position="1237"/>
    </location>
</feature>
<gene>
    <name evidence="4" type="ORF">LdCL_320007700</name>
</gene>
<accession>A0A3Q8IF84</accession>
<proteinExistence type="predicted"/>
<feature type="compositionally biased region" description="Basic and acidic residues" evidence="1">
    <location>
        <begin position="1196"/>
        <end position="1214"/>
    </location>
</feature>
<feature type="signal peptide" evidence="3">
    <location>
        <begin position="1"/>
        <end position="27"/>
    </location>
</feature>
<feature type="transmembrane region" description="Helical" evidence="2">
    <location>
        <begin position="1149"/>
        <end position="1170"/>
    </location>
</feature>
<keyword evidence="2" id="KW-0472">Membrane</keyword>
<feature type="region of interest" description="Disordered" evidence="1">
    <location>
        <begin position="1188"/>
        <end position="1237"/>
    </location>
</feature>
<dbReference type="VEuPathDB" id="TriTrypDB:LDHU3_32.0360"/>
<dbReference type="Proteomes" id="UP000274082">
    <property type="component" value="Chromosome 32"/>
</dbReference>
<dbReference type="EMBL" id="CP029531">
    <property type="protein sequence ID" value="AYU81568.1"/>
    <property type="molecule type" value="Genomic_DNA"/>
</dbReference>
<evidence type="ECO:0000256" key="3">
    <source>
        <dbReference type="SAM" id="SignalP"/>
    </source>
</evidence>
<feature type="chain" id="PRO_5018625965" evidence="3">
    <location>
        <begin position="28"/>
        <end position="1302"/>
    </location>
</feature>
<dbReference type="VEuPathDB" id="TriTrypDB:LdCL_320007700"/>
<evidence type="ECO:0000313" key="4">
    <source>
        <dbReference type="EMBL" id="AYU81568.1"/>
    </source>
</evidence>
<name>A0A3Q8IF84_LEIDO</name>
<feature type="region of interest" description="Disordered" evidence="1">
    <location>
        <begin position="1003"/>
        <end position="1028"/>
    </location>
</feature>
<dbReference type="VEuPathDB" id="TriTrypDB:LdBPK_320280.1"/>
<keyword evidence="3" id="KW-0732">Signal</keyword>
<protein>
    <submittedName>
        <fullName evidence="4">Uncharacterized protein</fullName>
    </submittedName>
</protein>
<evidence type="ECO:0000256" key="2">
    <source>
        <dbReference type="SAM" id="Phobius"/>
    </source>
</evidence>
<feature type="region of interest" description="Disordered" evidence="1">
    <location>
        <begin position="1257"/>
        <end position="1302"/>
    </location>
</feature>
<dbReference type="OrthoDB" id="242351at2759"/>
<organism evidence="4 5">
    <name type="scientific">Leishmania donovani</name>
    <dbReference type="NCBI Taxonomy" id="5661"/>
    <lineage>
        <taxon>Eukaryota</taxon>
        <taxon>Discoba</taxon>
        <taxon>Euglenozoa</taxon>
        <taxon>Kinetoplastea</taxon>
        <taxon>Metakinetoplastina</taxon>
        <taxon>Trypanosomatida</taxon>
        <taxon>Trypanosomatidae</taxon>
        <taxon>Leishmaniinae</taxon>
        <taxon>Leishmania</taxon>
    </lineage>
</organism>
<sequence length="1302" mass="140737">MTRLPRGRRCAAVVALLALFAVVLSHATKITYVGVFQATEGETTTVLLKVGALKAECIAGTLTYNVDDDHGNKATFPNMHDPRMEFTAAITDMTSGVRTTYVDLVVVCNDTTPVGGTSRVYFRISPRTTTTTLAPSMTCKSPGDAVVVGPMSAVFPANTYTSSCYHPSLDIADVTGPSYDAKLLFSVEMTNKSQALVFNANKTDTLPGKYTATVLVSCGSSSCVVKQVVVVLPPKTTTTAAPVMQCPGNYNYSLILNSDGILIEQIFNLSARAAATGMFCTSGIISATLKEPAHGALRWNNTGTFVYTPSTLEEGDDIDYFEFQLTCSNEGTKCAGTVIISIVSEEKDEIYYAMEGAIVCRGTCDAAAWRTSPTALDLFDVNKTGVAVTPRKDVRAVDGVDFGFTASGDLVIHAYTTIGNLAARFVTFYPITEASVPGLFNSTEVPDGSHVSFEPSCLNKQAITGQGTDIWSWTDLDVLKGHLNTQADAYKSGDNYYQKFGGNHRHCDVYRVDPCKYAPLMTPTLNDNNNNVYNNATPSVQWKLYINDCDATWVGKASVESLRALRQPDGSPTFRLEGNGTYLVGAVYSQSVKPASWTSPLAGIVHSETAYEVRLKIHNMIIVDALARPSSDATAPLLQMSSDIQYSAGKRTDTQERLYRYSVLLYPYFETNKTAADITSLSLKVVSTTLLNSTWTSPSKVECPMCTGTMISCTGTGNGFETDCGDKALMTFEALDYNASDFEGSIVNDGSSGKSASTSVSPKNALRVTFAVRVNGAGSADATDAYPVGTFAISVKLSSGQVFDVVVNQTDYISELNTRFLDTQICRPSAYWPVPDPLGSSVPVKPYSADTLAFPSGSYTTEEQEVKRESESYYGVPERLTSPSVCVTPPNADRTHIDLDNMTATIENEKGQVTVSMCAVADERTFGTTDWVMFSFPRIHEETKEINDDEIQSIIDDETLSNNSYTVAQLQYLTLSVHASEVMSSLLAGDSANGYVNILLDGDNAPKSQRGEEETWMHPESSSSSGQSDAYLPWEMYASSLNYRRIAHHTNANKSETEPFNFAFIPGSLLHSGSSIRVPMIIRAAIKFVTYAFTAANSTHSSQRVKKSEREETLLYIVPVSRGISSALRFDTDIYTPVITQSGIAPKPATAILIVLIVAVVCVLAAFVYVEVTYKRIIHNAKYHPKRPDSPVGIRYGRDGKPKENQKTARESSRTEAGVPFSASKAHTASGAATGDATTPSLKTKFGIVFGEQKRVPESVADSGSASSEDGGSAKPVDDYIAENPPIGEEQPRVEDDEVAEL</sequence>